<dbReference type="EMBL" id="BAAAYK010000024">
    <property type="protein sequence ID" value="GAA3353862.1"/>
    <property type="molecule type" value="Genomic_DNA"/>
</dbReference>
<sequence>MRKTLTTLALCTAAFSALGAGTALAEEVVIGHYDTSAECSDVLMQHAADGDPGPLMCAPTTDDPEGPTDLVRG</sequence>
<reference evidence="5" key="3">
    <citation type="submission" date="2023-12" db="EMBL/GenBank/DDBJ databases">
        <authorList>
            <person name="Sun Q."/>
            <person name="Inoue M."/>
        </authorList>
    </citation>
    <scope>NUCLEOTIDE SEQUENCE</scope>
    <source>
        <strain evidence="5">JCM 9687</strain>
    </source>
</reference>
<keyword evidence="7" id="KW-1185">Reference proteome</keyword>
<evidence type="ECO:0000313" key="7">
    <source>
        <dbReference type="Proteomes" id="UP001500483"/>
    </source>
</evidence>
<keyword evidence="2" id="KW-0732">Signal</keyword>
<feature type="chain" id="PRO_5045029772" description="Secreted protein" evidence="2">
    <location>
        <begin position="26"/>
        <end position="73"/>
    </location>
</feature>
<evidence type="ECO:0000256" key="1">
    <source>
        <dbReference type="SAM" id="MobiDB-lite"/>
    </source>
</evidence>
<feature type="signal peptide" evidence="2">
    <location>
        <begin position="1"/>
        <end position="25"/>
    </location>
</feature>
<protein>
    <recommendedName>
        <fullName evidence="8">Secreted protein</fullName>
    </recommendedName>
</protein>
<dbReference type="Proteomes" id="UP001500483">
    <property type="component" value="Unassembled WGS sequence"/>
</dbReference>
<organism evidence="5 7">
    <name type="scientific">Saccharopolyspora gregorii</name>
    <dbReference type="NCBI Taxonomy" id="33914"/>
    <lineage>
        <taxon>Bacteria</taxon>
        <taxon>Bacillati</taxon>
        <taxon>Actinomycetota</taxon>
        <taxon>Actinomycetes</taxon>
        <taxon>Pseudonocardiales</taxon>
        <taxon>Pseudonocardiaceae</taxon>
        <taxon>Saccharopolyspora</taxon>
    </lineage>
</organism>
<evidence type="ECO:0008006" key="8">
    <source>
        <dbReference type="Google" id="ProtNLM"/>
    </source>
</evidence>
<reference evidence="7" key="2">
    <citation type="journal article" date="2019" name="Int. J. Syst. Evol. Microbiol.">
        <title>The Global Catalogue of Microorganisms (GCM) 10K type strain sequencing project: providing services to taxonomists for standard genome sequencing and annotation.</title>
        <authorList>
            <consortium name="The Broad Institute Genomics Platform"/>
            <consortium name="The Broad Institute Genome Sequencing Center for Infectious Disease"/>
            <person name="Wu L."/>
            <person name="Ma J."/>
        </authorList>
    </citation>
    <scope>NUCLEOTIDE SEQUENCE [LARGE SCALE GENOMIC DNA]</scope>
    <source>
        <strain evidence="7">JCM 9687</strain>
    </source>
</reference>
<proteinExistence type="predicted"/>
<evidence type="ECO:0000313" key="6">
    <source>
        <dbReference type="EMBL" id="GAA3366297.1"/>
    </source>
</evidence>
<evidence type="ECO:0000313" key="4">
    <source>
        <dbReference type="EMBL" id="GAA3354650.1"/>
    </source>
</evidence>
<accession>A0ABP6RJ55</accession>
<evidence type="ECO:0000256" key="2">
    <source>
        <dbReference type="SAM" id="SignalP"/>
    </source>
</evidence>
<name>A0ABP6RJ55_9PSEU</name>
<dbReference type="EMBL" id="BAAAYK010000037">
    <property type="protein sequence ID" value="GAA3354650.1"/>
    <property type="molecule type" value="Genomic_DNA"/>
</dbReference>
<gene>
    <name evidence="3" type="ORF">GCM10020366_08630</name>
    <name evidence="4" type="ORF">GCM10020366_12080</name>
    <name evidence="5" type="ORF">GCM10020366_12610</name>
    <name evidence="6" type="ORF">GCM10020366_69650</name>
</gene>
<dbReference type="EMBL" id="BAAAYK010000038">
    <property type="protein sequence ID" value="GAA3354857.1"/>
    <property type="molecule type" value="Genomic_DNA"/>
</dbReference>
<feature type="region of interest" description="Disordered" evidence="1">
    <location>
        <begin position="50"/>
        <end position="73"/>
    </location>
</feature>
<comment type="caution">
    <text evidence="5">The sequence shown here is derived from an EMBL/GenBank/DDBJ whole genome shotgun (WGS) entry which is preliminary data.</text>
</comment>
<reference evidence="5" key="1">
    <citation type="journal article" date="2014" name="Int. J. Syst. Evol. Microbiol.">
        <title>Complete genome of a new Firmicutes species belonging to the dominant human colonic microbiota ('Ruminococcus bicirculans') reveals two chromosomes and a selective capacity to utilize plant glucans.</title>
        <authorList>
            <consortium name="NISC Comparative Sequencing Program"/>
            <person name="Wegmann U."/>
            <person name="Louis P."/>
            <person name="Goesmann A."/>
            <person name="Henrissat B."/>
            <person name="Duncan S.H."/>
            <person name="Flint H.J."/>
        </authorList>
    </citation>
    <scope>NUCLEOTIDE SEQUENCE</scope>
    <source>
        <strain evidence="5">JCM 9687</strain>
    </source>
</reference>
<dbReference type="RefSeq" id="WP_224959020.1">
    <property type="nucleotide sequence ID" value="NZ_BAAAYK010000024.1"/>
</dbReference>
<evidence type="ECO:0000313" key="3">
    <source>
        <dbReference type="EMBL" id="GAA3353862.1"/>
    </source>
</evidence>
<dbReference type="EMBL" id="BAAAYK010000038">
    <property type="protein sequence ID" value="GAA3366297.1"/>
    <property type="molecule type" value="Genomic_DNA"/>
</dbReference>
<evidence type="ECO:0000313" key="5">
    <source>
        <dbReference type="EMBL" id="GAA3354857.1"/>
    </source>
</evidence>